<reference evidence="5" key="1">
    <citation type="submission" date="2020-09" db="EMBL/GenBank/DDBJ databases">
        <title>New species isolated from human feces.</title>
        <authorList>
            <person name="Kitahara M."/>
            <person name="Shigeno Y."/>
            <person name="Shime M."/>
            <person name="Matsumoto Y."/>
            <person name="Nakamura S."/>
            <person name="Motooka D."/>
            <person name="Fukuoka S."/>
            <person name="Nishikawa H."/>
            <person name="Benno Y."/>
        </authorList>
    </citation>
    <scope>NUCLEOTIDE SEQUENCE</scope>
    <source>
        <strain evidence="5">MM35</strain>
    </source>
</reference>
<dbReference type="AlphaFoldDB" id="A0A810PRQ2"/>
<sequence length="275" mass="29827">MEKLIITAAICGAEVTKEQNAAVPYTVEEMVREAKSAYDAGAAILHIHVREDDGTPTQDRERFRVVMDAIRKELPDVIMIPSTGGATGMSPEERLQPTELFPEMATLDCGTCNFGDEIFDNTMPTMRAFGKRMLENNIKPEYECFELGHIDTVLGMAKKGEVPAYPMQFNFVLGVHGCTPASVENLAFFVSKIPAGSTWTVTGVGRAAWTMAAAAIAMGGNVRVGFEDNIYLGKGQKAASNGELVAKVVRIAKELGREIATPAEAREILSLKPLK</sequence>
<comment type="cofactor">
    <cofactor evidence="1">
        <name>Zn(2+)</name>
        <dbReference type="ChEBI" id="CHEBI:29105"/>
    </cofactor>
</comment>
<evidence type="ECO:0000313" key="6">
    <source>
        <dbReference type="Proteomes" id="UP000681343"/>
    </source>
</evidence>
<organism evidence="5 6">
    <name type="scientific">Vescimonas fastidiosa</name>
    <dbReference type="NCBI Taxonomy" id="2714353"/>
    <lineage>
        <taxon>Bacteria</taxon>
        <taxon>Bacillati</taxon>
        <taxon>Bacillota</taxon>
        <taxon>Clostridia</taxon>
        <taxon>Eubacteriales</taxon>
        <taxon>Oscillospiraceae</taxon>
        <taxon>Vescimonas</taxon>
    </lineage>
</organism>
<keyword evidence="4" id="KW-0862">Zinc</keyword>
<keyword evidence="3" id="KW-0479">Metal-binding</keyword>
<name>A0A810PRQ2_9FIRM</name>
<gene>
    <name evidence="5" type="primary">kce</name>
    <name evidence="5" type="ORF">MM35RIKEN_07360</name>
</gene>
<dbReference type="InterPro" id="IPR008567">
    <property type="entry name" value="BKACE"/>
</dbReference>
<accession>A0A810PRQ2</accession>
<dbReference type="InterPro" id="IPR013785">
    <property type="entry name" value="Aldolase_TIM"/>
</dbReference>
<dbReference type="EMBL" id="AP023415">
    <property type="protein sequence ID" value="BCK78544.1"/>
    <property type="molecule type" value="Genomic_DNA"/>
</dbReference>
<dbReference type="Pfam" id="PF05853">
    <property type="entry name" value="BKACE"/>
    <property type="match status" value="1"/>
</dbReference>
<keyword evidence="6" id="KW-1185">Reference proteome</keyword>
<dbReference type="GO" id="GO:0046872">
    <property type="term" value="F:metal ion binding"/>
    <property type="evidence" value="ECO:0007669"/>
    <property type="project" value="UniProtKB-KW"/>
</dbReference>
<proteinExistence type="predicted"/>
<protein>
    <submittedName>
        <fullName evidence="5">3-keto-5-aminohexanoate cleavage enzyme</fullName>
    </submittedName>
</protein>
<dbReference type="KEGG" id="vfa:MM35RIKEN_07360"/>
<dbReference type="PANTHER" id="PTHR37418:SF2">
    <property type="entry name" value="3-KETO-5-AMINOHEXANOATE CLEAVAGE ENZYME"/>
    <property type="match status" value="1"/>
</dbReference>
<dbReference type="PANTHER" id="PTHR37418">
    <property type="entry name" value="3-KETO-5-AMINOHEXANOATE CLEAVAGE ENZYME-RELATED"/>
    <property type="match status" value="1"/>
</dbReference>
<evidence type="ECO:0000256" key="2">
    <source>
        <dbReference type="ARBA" id="ARBA00022679"/>
    </source>
</evidence>
<keyword evidence="2" id="KW-0808">Transferase</keyword>
<dbReference type="Proteomes" id="UP000681343">
    <property type="component" value="Chromosome"/>
</dbReference>
<dbReference type="Gene3D" id="3.20.20.70">
    <property type="entry name" value="Aldolase class I"/>
    <property type="match status" value="1"/>
</dbReference>
<evidence type="ECO:0000256" key="1">
    <source>
        <dbReference type="ARBA" id="ARBA00001947"/>
    </source>
</evidence>
<evidence type="ECO:0000256" key="4">
    <source>
        <dbReference type="ARBA" id="ARBA00022833"/>
    </source>
</evidence>
<dbReference type="GO" id="GO:0043720">
    <property type="term" value="F:3-keto-5-aminohexanoate cleavage activity"/>
    <property type="evidence" value="ECO:0007669"/>
    <property type="project" value="InterPro"/>
</dbReference>
<dbReference type="RefSeq" id="WP_212819426.1">
    <property type="nucleotide sequence ID" value="NZ_AP023415.1"/>
</dbReference>
<evidence type="ECO:0000313" key="5">
    <source>
        <dbReference type="EMBL" id="BCK78544.1"/>
    </source>
</evidence>
<evidence type="ECO:0000256" key="3">
    <source>
        <dbReference type="ARBA" id="ARBA00022723"/>
    </source>
</evidence>